<name>A0ACC2ZJY4_9PEZI</name>
<accession>A0ACC2ZJY4</accession>
<sequence length="706" mass="78887">MDPSADSPSPLRHIPLCYDNANSEASALRLVLALEPDWKQHQNCIEFVKFTDGITNTLLKAVKKGPGQSRECIDQEAIMLRAYGEGTAVLIDRERERLSHSLLASHGLAPPLLASFDNGLLYKFIPGEVCSPSDLRRPEIWRGVARRLAEWHATLPISSISSEPNLEAQNGVPNGHRREDSPVPMVQQKRGPGTSDQAPTEEAPITSGKPVPNLWTVMQKWIAALPAGTEAERKRQAMLRTELVWLAGRLADTPGIGDKSLVFAHCDLLSGNVIVAPTASPDSSSASLSSQQTNGSDDALTSVSFIDYEYATPAPAAFDLANHFAEWGGFDCDFSVLPTKRQRRDFLQAYLVSFNQHLGRRYRDEELEQLFQDVDASRGIPGFYWGIWALIQATISHIDFDYASYAEVRLGEYWAWKENLEKRAVNGKEKPPRERRWAEEAFTTLKSARLYSTINRFDPVPILPTGDVETFRTQYFNPGRPVLFPRKHFSGSLPAVQRWFKPRNAVQNTWQLDKEYLSQFGDTLVPLELTTPTPPAPSPQQAETTTAQKEPSETFHRFHAPLSLFLGWTSRRLTHLQIDPEARLYLAQASISDLPKGLSADLSTPKVVRKAGKGDLYDANIWIGVPPTCTPLHKDPNPNLFVQMAGEKVVRLFEPEVGRGIYERVRMLHGDGRASVRGAEMMVGEEAKALEEEVWGRGKRRAGRHS</sequence>
<comment type="caution">
    <text evidence="1">The sequence shown here is derived from an EMBL/GenBank/DDBJ whole genome shotgun (WGS) entry which is preliminary data.</text>
</comment>
<reference evidence="1" key="1">
    <citation type="submission" date="2022-10" db="EMBL/GenBank/DDBJ databases">
        <title>Culturing micro-colonial fungi from biological soil crusts in the Mojave desert and describing Neophaeococcomyces mojavensis, and introducing the new genera and species Taxawa tesnikishii.</title>
        <authorList>
            <person name="Kurbessoian T."/>
            <person name="Stajich J.E."/>
        </authorList>
    </citation>
    <scope>NUCLEOTIDE SEQUENCE</scope>
    <source>
        <strain evidence="1">JES_115</strain>
    </source>
</reference>
<organism evidence="1 2">
    <name type="scientific">Coniosporium tulheliwenetii</name>
    <dbReference type="NCBI Taxonomy" id="3383036"/>
    <lineage>
        <taxon>Eukaryota</taxon>
        <taxon>Fungi</taxon>
        <taxon>Dikarya</taxon>
        <taxon>Ascomycota</taxon>
        <taxon>Pezizomycotina</taxon>
        <taxon>Dothideomycetes</taxon>
        <taxon>Dothideomycetes incertae sedis</taxon>
        <taxon>Coniosporium</taxon>
    </lineage>
</organism>
<protein>
    <submittedName>
        <fullName evidence="1">Uncharacterized protein</fullName>
    </submittedName>
</protein>
<dbReference type="EMBL" id="JAPDRP010000004">
    <property type="protein sequence ID" value="KAJ9647895.1"/>
    <property type="molecule type" value="Genomic_DNA"/>
</dbReference>
<keyword evidence="2" id="KW-1185">Reference proteome</keyword>
<gene>
    <name evidence="1" type="ORF">H2199_001671</name>
</gene>
<proteinExistence type="predicted"/>
<evidence type="ECO:0000313" key="2">
    <source>
        <dbReference type="Proteomes" id="UP001172680"/>
    </source>
</evidence>
<dbReference type="Proteomes" id="UP001172680">
    <property type="component" value="Unassembled WGS sequence"/>
</dbReference>
<evidence type="ECO:0000313" key="1">
    <source>
        <dbReference type="EMBL" id="KAJ9647895.1"/>
    </source>
</evidence>